<dbReference type="Proteomes" id="UP000031433">
    <property type="component" value="Unassembled WGS sequence"/>
</dbReference>
<organism evidence="3 4">
    <name type="scientific">Geobacter soli</name>
    <dbReference type="NCBI Taxonomy" id="1510391"/>
    <lineage>
        <taxon>Bacteria</taxon>
        <taxon>Pseudomonadati</taxon>
        <taxon>Thermodesulfobacteriota</taxon>
        <taxon>Desulfuromonadia</taxon>
        <taxon>Geobacterales</taxon>
        <taxon>Geobacteraceae</taxon>
        <taxon>Geobacter</taxon>
    </lineage>
</organism>
<name>A0A0C1TS22_9BACT</name>
<dbReference type="GO" id="GO:0007059">
    <property type="term" value="P:chromosome segregation"/>
    <property type="evidence" value="ECO:0007669"/>
    <property type="project" value="UniProtKB-UniRule"/>
</dbReference>
<dbReference type="InterPro" id="IPR003768">
    <property type="entry name" value="ScpA"/>
</dbReference>
<keyword evidence="2" id="KW-0963">Cytoplasm</keyword>
<comment type="function">
    <text evidence="2">Participates in chromosomal partition during cell division. May act via the formation of a condensin-like complex containing Smc and ScpB that pull DNA away from mid-cell into both cell halves.</text>
</comment>
<dbReference type="PANTHER" id="PTHR33969">
    <property type="entry name" value="SEGREGATION AND CONDENSATION PROTEIN A"/>
    <property type="match status" value="1"/>
</dbReference>
<proteinExistence type="inferred from homology"/>
<gene>
    <name evidence="2" type="primary">scpA</name>
    <name evidence="3" type="ORF">SE37_05500</name>
</gene>
<dbReference type="Gene3D" id="1.10.10.580">
    <property type="entry name" value="Structural maintenance of chromosome 1. Chain E"/>
    <property type="match status" value="1"/>
</dbReference>
<dbReference type="GO" id="GO:0006260">
    <property type="term" value="P:DNA replication"/>
    <property type="evidence" value="ECO:0007669"/>
    <property type="project" value="UniProtKB-UniRule"/>
</dbReference>
<dbReference type="PANTHER" id="PTHR33969:SF2">
    <property type="entry name" value="SEGREGATION AND CONDENSATION PROTEIN A"/>
    <property type="match status" value="1"/>
</dbReference>
<dbReference type="InterPro" id="IPR023093">
    <property type="entry name" value="ScpA-like_C"/>
</dbReference>
<accession>A0A0C1TS22</accession>
<reference evidence="3 4" key="1">
    <citation type="submission" date="2015-01" db="EMBL/GenBank/DDBJ databases">
        <title>Genome sequence of the anaerobic bacterium Geobacter soli GSS01, a dissimilatory Fe(III) reducer from soil.</title>
        <authorList>
            <person name="Yang G."/>
            <person name="Zhou S."/>
        </authorList>
    </citation>
    <scope>NUCLEOTIDE SEQUENCE [LARGE SCALE GENOMIC DNA]</scope>
    <source>
        <strain evidence="3 4">GSS01</strain>
    </source>
</reference>
<comment type="subcellular location">
    <subcellularLocation>
        <location evidence="2">Cytoplasm</location>
    </subcellularLocation>
    <text evidence="2">Associated with two foci at the outer edges of the nucleoid region in young cells, and at four foci within both cell halves in older cells.</text>
</comment>
<dbReference type="Gene3D" id="6.10.250.2410">
    <property type="match status" value="1"/>
</dbReference>
<dbReference type="RefSeq" id="WP_039644386.1">
    <property type="nucleotide sequence ID" value="NZ_JXBL01000001.1"/>
</dbReference>
<dbReference type="GO" id="GO:0005737">
    <property type="term" value="C:cytoplasm"/>
    <property type="evidence" value="ECO:0007669"/>
    <property type="project" value="UniProtKB-SubCell"/>
</dbReference>
<evidence type="ECO:0000256" key="2">
    <source>
        <dbReference type="HAMAP-Rule" id="MF_01805"/>
    </source>
</evidence>
<evidence type="ECO:0000313" key="3">
    <source>
        <dbReference type="EMBL" id="KIE42118.1"/>
    </source>
</evidence>
<comment type="subunit">
    <text evidence="2">Component of a cohesin-like complex composed of ScpA, ScpB and the Smc homodimer, in which ScpA and ScpB bind to the head domain of Smc. The presence of the three proteins is required for the association of the complex with DNA.</text>
</comment>
<comment type="similarity">
    <text evidence="2">Belongs to the ScpA family.</text>
</comment>
<dbReference type="Pfam" id="PF02616">
    <property type="entry name" value="SMC_ScpA"/>
    <property type="match status" value="1"/>
</dbReference>
<keyword evidence="2" id="KW-0159">Chromosome partition</keyword>
<dbReference type="GO" id="GO:0051301">
    <property type="term" value="P:cell division"/>
    <property type="evidence" value="ECO:0007669"/>
    <property type="project" value="UniProtKB-KW"/>
</dbReference>
<keyword evidence="2" id="KW-0131">Cell cycle</keyword>
<dbReference type="HAMAP" id="MF_01805">
    <property type="entry name" value="ScpA"/>
    <property type="match status" value="1"/>
</dbReference>
<protein>
    <recommendedName>
        <fullName evidence="1 2">Segregation and condensation protein A</fullName>
    </recommendedName>
</protein>
<dbReference type="EMBL" id="JXBL01000001">
    <property type="protein sequence ID" value="KIE42118.1"/>
    <property type="molecule type" value="Genomic_DNA"/>
</dbReference>
<sequence length="268" mass="30128">MSEGETLTLGLEGAASPYTVRLEVFEGPLDLLLHLIKKNEVDIYDIPVSTITRQYLEYIRMMKELNLEVAGDFIVMASTLIQIKSRMLLPAPEEESGTEDEEADPRAELVRRLLEYQRYKEAALTLSERELLGRDVHVRAVAGDELEPAHEEEPAEVELFELIEAFRRVLDRVSQESFHEVGSESITIAERINDILTALEGKESLLFDDLFPEGFNRDFFIATFLAVLELCKLKMVRVVQASRYGSIWIAPAVPDSADAAGELTDAPA</sequence>
<dbReference type="AlphaFoldDB" id="A0A0C1TS22"/>
<keyword evidence="2" id="KW-0132">Cell division</keyword>
<keyword evidence="4" id="KW-1185">Reference proteome</keyword>
<evidence type="ECO:0000256" key="1">
    <source>
        <dbReference type="ARBA" id="ARBA00044777"/>
    </source>
</evidence>
<evidence type="ECO:0000313" key="4">
    <source>
        <dbReference type="Proteomes" id="UP000031433"/>
    </source>
</evidence>
<comment type="caution">
    <text evidence="3">The sequence shown here is derived from an EMBL/GenBank/DDBJ whole genome shotgun (WGS) entry which is preliminary data.</text>
</comment>